<feature type="domain" description="Nudix hydrolase" evidence="2">
    <location>
        <begin position="7"/>
        <end position="157"/>
    </location>
</feature>
<accession>A0A834SQB0</accession>
<evidence type="ECO:0000313" key="3">
    <source>
        <dbReference type="EMBL" id="KAF7808748.1"/>
    </source>
</evidence>
<dbReference type="AlphaFoldDB" id="A0A834SQB0"/>
<dbReference type="GO" id="GO:0006753">
    <property type="term" value="P:nucleoside phosphate metabolic process"/>
    <property type="evidence" value="ECO:0007669"/>
    <property type="project" value="TreeGrafter"/>
</dbReference>
<dbReference type="InterPro" id="IPR022927">
    <property type="entry name" value="RppH"/>
</dbReference>
<dbReference type="GO" id="GO:0034432">
    <property type="term" value="F:bis(5'-adenosyl)-pentaphosphatase activity"/>
    <property type="evidence" value="ECO:0007669"/>
    <property type="project" value="TreeGrafter"/>
</dbReference>
<organism evidence="3 4">
    <name type="scientific">Senna tora</name>
    <dbReference type="NCBI Taxonomy" id="362788"/>
    <lineage>
        <taxon>Eukaryota</taxon>
        <taxon>Viridiplantae</taxon>
        <taxon>Streptophyta</taxon>
        <taxon>Embryophyta</taxon>
        <taxon>Tracheophyta</taxon>
        <taxon>Spermatophyta</taxon>
        <taxon>Magnoliopsida</taxon>
        <taxon>eudicotyledons</taxon>
        <taxon>Gunneridae</taxon>
        <taxon>Pentapetalae</taxon>
        <taxon>rosids</taxon>
        <taxon>fabids</taxon>
        <taxon>Fabales</taxon>
        <taxon>Fabaceae</taxon>
        <taxon>Caesalpinioideae</taxon>
        <taxon>Cassia clade</taxon>
        <taxon>Senna</taxon>
    </lineage>
</organism>
<comment type="caution">
    <text evidence="3">The sequence shown here is derived from an EMBL/GenBank/DDBJ whole genome shotgun (WGS) entry which is preliminary data.</text>
</comment>
<dbReference type="Pfam" id="PF00293">
    <property type="entry name" value="NUDIX"/>
    <property type="match status" value="1"/>
</dbReference>
<protein>
    <submittedName>
        <fullName evidence="3">Nudix hydrolase 25</fullName>
    </submittedName>
</protein>
<dbReference type="GO" id="GO:0019693">
    <property type="term" value="P:ribose phosphate metabolic process"/>
    <property type="evidence" value="ECO:0007669"/>
    <property type="project" value="TreeGrafter"/>
</dbReference>
<dbReference type="CDD" id="cd03671">
    <property type="entry name" value="NUDIX_Ap4A_hydrolase_plant_like"/>
    <property type="match status" value="1"/>
</dbReference>
<evidence type="ECO:0000259" key="2">
    <source>
        <dbReference type="PROSITE" id="PS51462"/>
    </source>
</evidence>
<dbReference type="Gene3D" id="3.90.79.10">
    <property type="entry name" value="Nucleoside Triphosphate Pyrophosphohydrolase"/>
    <property type="match status" value="1"/>
</dbReference>
<dbReference type="OrthoDB" id="276276at2759"/>
<sequence>MEDLPQGYRPKVGVCLINSDDQVFVASKLSLPGAWQMPQGQIEDDEDPKDAAIRELREATGIVSAEIVAEAPRWFTSDFPPAVKAKVNRLWGGDWHGHAQKWCAFVFLMRFTKDETEVNLAYGETDPEFGEWKWASPEEVIEQGVDHKRAAYEEVLRIFKPYFQGNAISAKCKSSKW</sequence>
<dbReference type="SUPFAM" id="SSF55811">
    <property type="entry name" value="Nudix"/>
    <property type="match status" value="1"/>
</dbReference>
<dbReference type="InterPro" id="IPR015797">
    <property type="entry name" value="NUDIX_hydrolase-like_dom_sf"/>
</dbReference>
<dbReference type="NCBIfam" id="NF001938">
    <property type="entry name" value="PRK00714.1-5"/>
    <property type="match status" value="1"/>
</dbReference>
<dbReference type="GO" id="GO:0009507">
    <property type="term" value="C:chloroplast"/>
    <property type="evidence" value="ECO:0007669"/>
    <property type="project" value="TreeGrafter"/>
</dbReference>
<dbReference type="Proteomes" id="UP000634136">
    <property type="component" value="Unassembled WGS sequence"/>
</dbReference>
<keyword evidence="4" id="KW-1185">Reference proteome</keyword>
<name>A0A834SQB0_9FABA</name>
<dbReference type="InterPro" id="IPR000086">
    <property type="entry name" value="NUDIX_hydrolase_dom"/>
</dbReference>
<dbReference type="GO" id="GO:0008893">
    <property type="term" value="F:guanosine-3',5'-bis(diphosphate) 3'-diphosphatase activity"/>
    <property type="evidence" value="ECO:0007669"/>
    <property type="project" value="TreeGrafter"/>
</dbReference>
<gene>
    <name evidence="3" type="ORF">G2W53_035491</name>
</gene>
<reference evidence="3" key="1">
    <citation type="submission" date="2020-09" db="EMBL/GenBank/DDBJ databases">
        <title>Genome-Enabled Discovery of Anthraquinone Biosynthesis in Senna tora.</title>
        <authorList>
            <person name="Kang S.-H."/>
            <person name="Pandey R.P."/>
            <person name="Lee C.-M."/>
            <person name="Sim J.-S."/>
            <person name="Jeong J.-T."/>
            <person name="Choi B.-S."/>
            <person name="Jung M."/>
            <person name="Ginzburg D."/>
            <person name="Zhao K."/>
            <person name="Won S.Y."/>
            <person name="Oh T.-J."/>
            <person name="Yu Y."/>
            <person name="Kim N.-H."/>
            <person name="Lee O.R."/>
            <person name="Lee T.-H."/>
            <person name="Bashyal P."/>
            <person name="Kim T.-S."/>
            <person name="Lee W.-H."/>
            <person name="Kawkins C."/>
            <person name="Kim C.-K."/>
            <person name="Kim J.S."/>
            <person name="Ahn B.O."/>
            <person name="Rhee S.Y."/>
            <person name="Sohng J.K."/>
        </authorList>
    </citation>
    <scope>NUCLEOTIDE SEQUENCE</scope>
    <source>
        <tissue evidence="3">Leaf</tissue>
    </source>
</reference>
<dbReference type="EMBL" id="JAAIUW010000011">
    <property type="protein sequence ID" value="KAF7808748.1"/>
    <property type="molecule type" value="Genomic_DNA"/>
</dbReference>
<evidence type="ECO:0000313" key="4">
    <source>
        <dbReference type="Proteomes" id="UP000634136"/>
    </source>
</evidence>
<dbReference type="PROSITE" id="PS51462">
    <property type="entry name" value="NUDIX"/>
    <property type="match status" value="1"/>
</dbReference>
<dbReference type="PANTHER" id="PTHR11839">
    <property type="entry name" value="UDP/ADP-SUGAR PYROPHOSPHATASE"/>
    <property type="match status" value="1"/>
</dbReference>
<proteinExistence type="predicted"/>
<keyword evidence="1 3" id="KW-0378">Hydrolase</keyword>
<evidence type="ECO:0000256" key="1">
    <source>
        <dbReference type="ARBA" id="ARBA00022801"/>
    </source>
</evidence>
<dbReference type="PANTHER" id="PTHR11839:SF30">
    <property type="entry name" value="NUDIX HYDROLASE 25"/>
    <property type="match status" value="1"/>
</dbReference>